<dbReference type="AlphaFoldDB" id="A6IVW1"/>
<dbReference type="Proteomes" id="UP000234681">
    <property type="component" value="Chromosome 16"/>
</dbReference>
<accession>A6IVW1</accession>
<gene>
    <name evidence="1" type="primary">RGD1561238_predicted</name>
    <name evidence="1" type="ORF">rCG_43349</name>
</gene>
<proteinExistence type="predicted"/>
<dbReference type="EMBL" id="CH473970">
    <property type="protein sequence ID" value="EDM09111.1"/>
    <property type="molecule type" value="Genomic_DNA"/>
</dbReference>
<name>A6IVW1_RAT</name>
<evidence type="ECO:0000313" key="1">
    <source>
        <dbReference type="EMBL" id="EDM09111.1"/>
    </source>
</evidence>
<sequence>MTGRKYLLVPVPPFSYIQLQWYILQSTQKGKCRADQLNWQQLSTIRHYVPDSHRH</sequence>
<reference evidence="1 2" key="1">
    <citation type="submission" date="2005-09" db="EMBL/GenBank/DDBJ databases">
        <authorList>
            <person name="Mural R.J."/>
            <person name="Li P.W."/>
            <person name="Adams M.D."/>
            <person name="Amanatides P.G."/>
            <person name="Baden-Tillson H."/>
            <person name="Barnstead M."/>
            <person name="Chin S.H."/>
            <person name="Dew I."/>
            <person name="Evans C.A."/>
            <person name="Ferriera S."/>
            <person name="Flanigan M."/>
            <person name="Fosler C."/>
            <person name="Glodek A."/>
            <person name="Gu Z."/>
            <person name="Holt R.A."/>
            <person name="Jennings D."/>
            <person name="Kraft C.L."/>
            <person name="Lu F."/>
            <person name="Nguyen T."/>
            <person name="Nusskern D.R."/>
            <person name="Pfannkoch C.M."/>
            <person name="Sitter C."/>
            <person name="Sutton G.G."/>
            <person name="Venter J.C."/>
            <person name="Wang Z."/>
            <person name="Woodage T."/>
            <person name="Zheng X.H."/>
            <person name="Zhong F."/>
        </authorList>
    </citation>
    <scope>NUCLEOTIDE SEQUENCE [LARGE SCALE GENOMIC DNA]</scope>
    <source>
        <strain>BN</strain>
        <strain evidence="2">Sprague-Dawley</strain>
    </source>
</reference>
<protein>
    <submittedName>
        <fullName evidence="1">Similar to ring finger protein 122 homolog (Predicted)</fullName>
    </submittedName>
</protein>
<evidence type="ECO:0000313" key="2">
    <source>
        <dbReference type="Proteomes" id="UP000234681"/>
    </source>
</evidence>
<organism evidence="1 2">
    <name type="scientific">Rattus norvegicus</name>
    <name type="common">Rat</name>
    <dbReference type="NCBI Taxonomy" id="10116"/>
    <lineage>
        <taxon>Eukaryota</taxon>
        <taxon>Metazoa</taxon>
        <taxon>Chordata</taxon>
        <taxon>Craniata</taxon>
        <taxon>Vertebrata</taxon>
        <taxon>Euteleostomi</taxon>
        <taxon>Mammalia</taxon>
        <taxon>Eutheria</taxon>
        <taxon>Euarchontoglires</taxon>
        <taxon>Glires</taxon>
        <taxon>Rodentia</taxon>
        <taxon>Myomorpha</taxon>
        <taxon>Muroidea</taxon>
        <taxon>Muridae</taxon>
        <taxon>Murinae</taxon>
        <taxon>Rattus</taxon>
    </lineage>
</organism>